<sequence length="69" mass="7055">MRPCGANYGNCCSSKLVASGGGRLGTCEEDCGGWGEQGAAGQRQDACPAHGCKKAHRCTCGQTSSFGRK</sequence>
<keyword evidence="2" id="KW-1185">Reference proteome</keyword>
<proteinExistence type="predicted"/>
<evidence type="ECO:0000313" key="2">
    <source>
        <dbReference type="Proteomes" id="UP001221898"/>
    </source>
</evidence>
<protein>
    <submittedName>
        <fullName evidence="1">Uncharacterized protein</fullName>
    </submittedName>
</protein>
<dbReference type="Proteomes" id="UP001221898">
    <property type="component" value="Unassembled WGS sequence"/>
</dbReference>
<reference evidence="1" key="1">
    <citation type="journal article" date="2023" name="Science">
        <title>Genome structures resolve the early diversification of teleost fishes.</title>
        <authorList>
            <person name="Parey E."/>
            <person name="Louis A."/>
            <person name="Montfort J."/>
            <person name="Bouchez O."/>
            <person name="Roques C."/>
            <person name="Iampietro C."/>
            <person name="Lluch J."/>
            <person name="Castinel A."/>
            <person name="Donnadieu C."/>
            <person name="Desvignes T."/>
            <person name="Floi Bucao C."/>
            <person name="Jouanno E."/>
            <person name="Wen M."/>
            <person name="Mejri S."/>
            <person name="Dirks R."/>
            <person name="Jansen H."/>
            <person name="Henkel C."/>
            <person name="Chen W.J."/>
            <person name="Zahm M."/>
            <person name="Cabau C."/>
            <person name="Klopp C."/>
            <person name="Thompson A.W."/>
            <person name="Robinson-Rechavi M."/>
            <person name="Braasch I."/>
            <person name="Lecointre G."/>
            <person name="Bobe J."/>
            <person name="Postlethwait J.H."/>
            <person name="Berthelot C."/>
            <person name="Roest Crollius H."/>
            <person name="Guiguen Y."/>
        </authorList>
    </citation>
    <scope>NUCLEOTIDE SEQUENCE</scope>
    <source>
        <strain evidence="1">NC1722</strain>
    </source>
</reference>
<gene>
    <name evidence="1" type="ORF">AAFF_G00327460</name>
</gene>
<comment type="caution">
    <text evidence="1">The sequence shown here is derived from an EMBL/GenBank/DDBJ whole genome shotgun (WGS) entry which is preliminary data.</text>
</comment>
<dbReference type="AlphaFoldDB" id="A0AAD7TAM0"/>
<accession>A0AAD7TAM0</accession>
<name>A0AAD7TAM0_9TELE</name>
<dbReference type="EMBL" id="JAINUG010000005">
    <property type="protein sequence ID" value="KAJ8416868.1"/>
    <property type="molecule type" value="Genomic_DNA"/>
</dbReference>
<organism evidence="1 2">
    <name type="scientific">Aldrovandia affinis</name>
    <dbReference type="NCBI Taxonomy" id="143900"/>
    <lineage>
        <taxon>Eukaryota</taxon>
        <taxon>Metazoa</taxon>
        <taxon>Chordata</taxon>
        <taxon>Craniata</taxon>
        <taxon>Vertebrata</taxon>
        <taxon>Euteleostomi</taxon>
        <taxon>Actinopterygii</taxon>
        <taxon>Neopterygii</taxon>
        <taxon>Teleostei</taxon>
        <taxon>Notacanthiformes</taxon>
        <taxon>Halosauridae</taxon>
        <taxon>Aldrovandia</taxon>
    </lineage>
</organism>
<evidence type="ECO:0000313" key="1">
    <source>
        <dbReference type="EMBL" id="KAJ8416868.1"/>
    </source>
</evidence>